<dbReference type="OrthoDB" id="2977185at2759"/>
<dbReference type="AlphaFoldDB" id="A0A8H6ZDW9"/>
<keyword evidence="1" id="KW-1133">Transmembrane helix</keyword>
<feature type="transmembrane region" description="Helical" evidence="1">
    <location>
        <begin position="179"/>
        <end position="198"/>
    </location>
</feature>
<organism evidence="3 4">
    <name type="scientific">Mycena sanguinolenta</name>
    <dbReference type="NCBI Taxonomy" id="230812"/>
    <lineage>
        <taxon>Eukaryota</taxon>
        <taxon>Fungi</taxon>
        <taxon>Dikarya</taxon>
        <taxon>Basidiomycota</taxon>
        <taxon>Agaricomycotina</taxon>
        <taxon>Agaricomycetes</taxon>
        <taxon>Agaricomycetidae</taxon>
        <taxon>Agaricales</taxon>
        <taxon>Marasmiineae</taxon>
        <taxon>Mycenaceae</taxon>
        <taxon>Mycena</taxon>
    </lineage>
</organism>
<keyword evidence="1" id="KW-0472">Membrane</keyword>
<feature type="transmembrane region" description="Helical" evidence="1">
    <location>
        <begin position="48"/>
        <end position="72"/>
    </location>
</feature>
<gene>
    <name evidence="3" type="ORF">MSAN_00449500</name>
</gene>
<dbReference type="Proteomes" id="UP000623467">
    <property type="component" value="Unassembled WGS sequence"/>
</dbReference>
<accession>A0A8H6ZDW9</accession>
<dbReference type="InterPro" id="IPR045339">
    <property type="entry name" value="DUF6534"/>
</dbReference>
<evidence type="ECO:0000313" key="4">
    <source>
        <dbReference type="Proteomes" id="UP000623467"/>
    </source>
</evidence>
<sequence>MHHPPTPQEVLLILVLSSWLNIALYTLEIVFCLRYFQRPARPLIHKIGVGLLVFADTVCTGAVLFDVCLVIGVGGIDFWSHKSFMIATIALVLQIIPTYLSAAISQLFLTNLFVVLMGSRLLGLPLVLLILVHASFVLVILHELNNEFEQVSFSWGSALASIATLNLGGMVLTTSSIGAISCAATDIIIAVCLAWKFWTMMGPKPELAAKSSKSRLRLVLILIVSSGAICAINTCAAMILVLRKSQAYDFLFACQGRVYALTLLGNFLLGTPARRDQTRIHLKTIGSQSVVLRLSPMTSTTMGSIRDLDSDSMEDVDGPVDSFARYDWIQFDDLAPSPQFGKGNDHRDSGSV</sequence>
<feature type="domain" description="DUF6534" evidence="2">
    <location>
        <begin position="183"/>
        <end position="266"/>
    </location>
</feature>
<protein>
    <recommendedName>
        <fullName evidence="2">DUF6534 domain-containing protein</fullName>
    </recommendedName>
</protein>
<name>A0A8H6ZDW9_9AGAR</name>
<feature type="transmembrane region" description="Helical" evidence="1">
    <location>
        <begin position="218"/>
        <end position="242"/>
    </location>
</feature>
<evidence type="ECO:0000313" key="3">
    <source>
        <dbReference type="EMBL" id="KAF7375607.1"/>
    </source>
</evidence>
<comment type="caution">
    <text evidence="3">The sequence shown here is derived from an EMBL/GenBank/DDBJ whole genome shotgun (WGS) entry which is preliminary data.</text>
</comment>
<dbReference type="Pfam" id="PF20152">
    <property type="entry name" value="DUF6534"/>
    <property type="match status" value="1"/>
</dbReference>
<feature type="transmembrane region" description="Helical" evidence="1">
    <location>
        <begin position="84"/>
        <end position="109"/>
    </location>
</feature>
<proteinExistence type="predicted"/>
<dbReference type="EMBL" id="JACAZH010000002">
    <property type="protein sequence ID" value="KAF7375607.1"/>
    <property type="molecule type" value="Genomic_DNA"/>
</dbReference>
<keyword evidence="4" id="KW-1185">Reference proteome</keyword>
<evidence type="ECO:0000256" key="1">
    <source>
        <dbReference type="SAM" id="Phobius"/>
    </source>
</evidence>
<keyword evidence="1" id="KW-0812">Transmembrane</keyword>
<reference evidence="3" key="1">
    <citation type="submission" date="2020-05" db="EMBL/GenBank/DDBJ databases">
        <title>Mycena genomes resolve the evolution of fungal bioluminescence.</title>
        <authorList>
            <person name="Tsai I.J."/>
        </authorList>
    </citation>
    <scope>NUCLEOTIDE SEQUENCE</scope>
    <source>
        <strain evidence="3">160909Yilan</strain>
    </source>
</reference>
<feature type="transmembrane region" description="Helical" evidence="1">
    <location>
        <begin position="12"/>
        <end position="36"/>
    </location>
</feature>
<feature type="transmembrane region" description="Helical" evidence="1">
    <location>
        <begin position="121"/>
        <end position="141"/>
    </location>
</feature>
<evidence type="ECO:0000259" key="2">
    <source>
        <dbReference type="Pfam" id="PF20152"/>
    </source>
</evidence>